<evidence type="ECO:0000313" key="2">
    <source>
        <dbReference type="EMBL" id="SMX45014.1"/>
    </source>
</evidence>
<keyword evidence="3" id="KW-1185">Reference proteome</keyword>
<evidence type="ECO:0000259" key="1">
    <source>
        <dbReference type="Pfam" id="PF14206"/>
    </source>
</evidence>
<sequence length="144" mass="16186">MPRPPFTCPCCGLPSLRCWGTATCSICWWEIDLIDRADDEICNGPNRGYSLNQARANFRAHGHMYDADRASGYLQLCGTGREPLMAYVRSVRSGDTALDQATLDRLIAEDRDSWPWRQEPYDAAAHEHEEALLRVLLKDGPGMS</sequence>
<dbReference type="Pfam" id="PF14206">
    <property type="entry name" value="Cys_rich_CPCC"/>
    <property type="match status" value="1"/>
</dbReference>
<dbReference type="InterPro" id="IPR025983">
    <property type="entry name" value="Cys_rich_CPCC"/>
</dbReference>
<accession>A0A238KQ89</accession>
<name>A0A238KQ89_9RHOB</name>
<dbReference type="Proteomes" id="UP000207598">
    <property type="component" value="Unassembled WGS sequence"/>
</dbReference>
<gene>
    <name evidence="2" type="ORF">MAA8898_03121</name>
</gene>
<protein>
    <recommendedName>
        <fullName evidence="1">Cysteine-rich CPCC domain-containing protein</fullName>
    </recommendedName>
</protein>
<evidence type="ECO:0000313" key="3">
    <source>
        <dbReference type="Proteomes" id="UP000207598"/>
    </source>
</evidence>
<feature type="domain" description="Cysteine-rich CPCC" evidence="1">
    <location>
        <begin position="6"/>
        <end position="66"/>
    </location>
</feature>
<dbReference type="EMBL" id="FXYF01000008">
    <property type="protein sequence ID" value="SMX45014.1"/>
    <property type="molecule type" value="Genomic_DNA"/>
</dbReference>
<dbReference type="OrthoDB" id="1456570at2"/>
<dbReference type="RefSeq" id="WP_094021924.1">
    <property type="nucleotide sequence ID" value="NZ_FXYF01000008.1"/>
</dbReference>
<dbReference type="AlphaFoldDB" id="A0A238KQ89"/>
<organism evidence="2 3">
    <name type="scientific">Maliponia aquimaris</name>
    <dbReference type="NCBI Taxonomy" id="1673631"/>
    <lineage>
        <taxon>Bacteria</taxon>
        <taxon>Pseudomonadati</taxon>
        <taxon>Pseudomonadota</taxon>
        <taxon>Alphaproteobacteria</taxon>
        <taxon>Rhodobacterales</taxon>
        <taxon>Paracoccaceae</taxon>
        <taxon>Maliponia</taxon>
    </lineage>
</organism>
<proteinExistence type="predicted"/>
<reference evidence="2 3" key="1">
    <citation type="submission" date="2017-05" db="EMBL/GenBank/DDBJ databases">
        <authorList>
            <person name="Song R."/>
            <person name="Chenine A.L."/>
            <person name="Ruprecht R.M."/>
        </authorList>
    </citation>
    <scope>NUCLEOTIDE SEQUENCE [LARGE SCALE GENOMIC DNA]</scope>
    <source>
        <strain evidence="2 3">CECT 8898</strain>
    </source>
</reference>